<dbReference type="PANTHER" id="PTHR14430">
    <property type="entry name" value="RABIN3-RELATED"/>
    <property type="match status" value="1"/>
</dbReference>
<dbReference type="InterPro" id="IPR040351">
    <property type="entry name" value="RAB3IL/RAB3IP/Sec2"/>
</dbReference>
<dbReference type="GO" id="GO:0005085">
    <property type="term" value="F:guanyl-nucleotide exchange factor activity"/>
    <property type="evidence" value="ECO:0007669"/>
    <property type="project" value="InterPro"/>
</dbReference>
<comment type="caution">
    <text evidence="4">The sequence shown here is derived from an EMBL/GenBank/DDBJ whole genome shotgun (WGS) entry which is preliminary data.</text>
</comment>
<name>A0A507BZH6_9FUNG</name>
<dbReference type="GO" id="GO:0070319">
    <property type="term" value="C:Golgi to plasma membrane transport vesicle"/>
    <property type="evidence" value="ECO:0007669"/>
    <property type="project" value="TreeGrafter"/>
</dbReference>
<evidence type="ECO:0000313" key="4">
    <source>
        <dbReference type="EMBL" id="TPX30673.1"/>
    </source>
</evidence>
<dbReference type="EMBL" id="QEAO01000060">
    <property type="protein sequence ID" value="TPX30673.1"/>
    <property type="molecule type" value="Genomic_DNA"/>
</dbReference>
<dbReference type="GO" id="GO:0051286">
    <property type="term" value="C:cell tip"/>
    <property type="evidence" value="ECO:0007669"/>
    <property type="project" value="TreeGrafter"/>
</dbReference>
<sequence length="342" mass="36946">MAEYESRSPIRRPSYIFDDTAIKPPPAPISRRQSSSLTATLGGHSRPPSYPSANGGQDDHNTVIIQRKKLNRGLSSKKISGGGEGWSSQGKLVGGGTSSSVVTPTSSRPTSVVEGAPELGSVLTSSGDLSVQSSPAPAAPNSEIQTPELPHTQHSRSSWSWFFRTLLVGTGRCEACIRARSESRTLKTQLAQTYQINSALTVKASQIPNLKRRNAVLTEELHEREQMWTVMLEERLKLIEERDDIISELEALTQSLFEEANRMVADERRKSSQLQQSNVELMEKLVKNMAAKLDGASKRTSVASLSRVASIANDVGASASVAGAKHHSGELKIAGKASSNFV</sequence>
<feature type="compositionally biased region" description="Polar residues" evidence="2">
    <location>
        <begin position="122"/>
        <end position="135"/>
    </location>
</feature>
<feature type="compositionally biased region" description="Low complexity" evidence="2">
    <location>
        <begin position="98"/>
        <end position="113"/>
    </location>
</feature>
<evidence type="ECO:0000259" key="3">
    <source>
        <dbReference type="Pfam" id="PF06428"/>
    </source>
</evidence>
<proteinExistence type="predicted"/>
<gene>
    <name evidence="4" type="ORF">SmJEL517_g05825</name>
</gene>
<accession>A0A507BZH6</accession>
<dbReference type="OrthoDB" id="2133155at2759"/>
<dbReference type="PANTHER" id="PTHR14430:SF0">
    <property type="entry name" value="SEC2P DOMAIN-CONTAINING PROTEIN"/>
    <property type="match status" value="1"/>
</dbReference>
<feature type="domain" description="GDP/GTP exchange factor Sec2 N-terminal" evidence="3">
    <location>
        <begin position="178"/>
        <end position="286"/>
    </location>
</feature>
<evidence type="ECO:0000256" key="2">
    <source>
        <dbReference type="SAM" id="MobiDB-lite"/>
    </source>
</evidence>
<dbReference type="AlphaFoldDB" id="A0A507BZH6"/>
<evidence type="ECO:0000256" key="1">
    <source>
        <dbReference type="ARBA" id="ARBA00023054"/>
    </source>
</evidence>
<feature type="region of interest" description="Disordered" evidence="2">
    <location>
        <begin position="1"/>
        <end position="152"/>
    </location>
</feature>
<dbReference type="SUPFAM" id="SSF144284">
    <property type="entry name" value="Sec2 N-terminal region"/>
    <property type="match status" value="1"/>
</dbReference>
<dbReference type="Gene3D" id="1.20.5.4880">
    <property type="match status" value="1"/>
</dbReference>
<evidence type="ECO:0000313" key="5">
    <source>
        <dbReference type="Proteomes" id="UP000319731"/>
    </source>
</evidence>
<dbReference type="GO" id="GO:0006887">
    <property type="term" value="P:exocytosis"/>
    <property type="evidence" value="ECO:0007669"/>
    <property type="project" value="TreeGrafter"/>
</dbReference>
<keyword evidence="1" id="KW-0175">Coiled coil</keyword>
<reference evidence="4 5" key="1">
    <citation type="journal article" date="2019" name="Sci. Rep.">
        <title>Comparative genomics of chytrid fungi reveal insights into the obligate biotrophic and pathogenic lifestyle of Synchytrium endobioticum.</title>
        <authorList>
            <person name="van de Vossenberg B.T.L.H."/>
            <person name="Warris S."/>
            <person name="Nguyen H.D.T."/>
            <person name="van Gent-Pelzer M.P.E."/>
            <person name="Joly D.L."/>
            <person name="van de Geest H.C."/>
            <person name="Bonants P.J.M."/>
            <person name="Smith D.S."/>
            <person name="Levesque C.A."/>
            <person name="van der Lee T.A.J."/>
        </authorList>
    </citation>
    <scope>NUCLEOTIDE SEQUENCE [LARGE SCALE GENOMIC DNA]</scope>
    <source>
        <strain evidence="4 5">JEL517</strain>
    </source>
</reference>
<dbReference type="GeneID" id="42007048"/>
<dbReference type="Pfam" id="PF06428">
    <property type="entry name" value="Sec2p"/>
    <property type="match status" value="1"/>
</dbReference>
<dbReference type="RefSeq" id="XP_031022286.1">
    <property type="nucleotide sequence ID" value="XM_031171751.1"/>
</dbReference>
<dbReference type="InterPro" id="IPR009449">
    <property type="entry name" value="Sec2_N"/>
</dbReference>
<dbReference type="Proteomes" id="UP000319731">
    <property type="component" value="Unassembled WGS sequence"/>
</dbReference>
<protein>
    <recommendedName>
        <fullName evidence="3">GDP/GTP exchange factor Sec2 N-terminal domain-containing protein</fullName>
    </recommendedName>
</protein>
<organism evidence="4 5">
    <name type="scientific">Synchytrium microbalum</name>
    <dbReference type="NCBI Taxonomy" id="1806994"/>
    <lineage>
        <taxon>Eukaryota</taxon>
        <taxon>Fungi</taxon>
        <taxon>Fungi incertae sedis</taxon>
        <taxon>Chytridiomycota</taxon>
        <taxon>Chytridiomycota incertae sedis</taxon>
        <taxon>Chytridiomycetes</taxon>
        <taxon>Synchytriales</taxon>
        <taxon>Synchytriaceae</taxon>
        <taxon>Synchytrium</taxon>
    </lineage>
</organism>
<keyword evidence="5" id="KW-1185">Reference proteome</keyword>